<evidence type="ECO:0000256" key="13">
    <source>
        <dbReference type="RuleBase" id="RU361172"/>
    </source>
</evidence>
<comment type="similarity">
    <text evidence="3 13">Belongs to the lyase 1 family. Adenylosuccinate lyase subfamily.</text>
</comment>
<accession>A0A1V0B7C0</accession>
<comment type="catalytic activity">
    <reaction evidence="8">
        <text>(2S)-2-[5-amino-1-(5-phospho-beta-D-ribosyl)imidazole-4-carboxamido]succinate = 5-amino-1-(5-phospho-beta-D-ribosyl)imidazole-4-carboxamide + fumarate</text>
        <dbReference type="Rhea" id="RHEA:23920"/>
        <dbReference type="ChEBI" id="CHEBI:29806"/>
        <dbReference type="ChEBI" id="CHEBI:58443"/>
        <dbReference type="ChEBI" id="CHEBI:58475"/>
        <dbReference type="EC" id="4.3.2.2"/>
    </reaction>
    <physiologicalReaction direction="left-to-right" evidence="8">
        <dbReference type="Rhea" id="RHEA:23921"/>
    </physiologicalReaction>
</comment>
<dbReference type="EMBL" id="CP020100">
    <property type="protein sequence ID" value="AQZ95807.1"/>
    <property type="molecule type" value="Genomic_DNA"/>
</dbReference>
<dbReference type="NCBIfam" id="TIGR00928">
    <property type="entry name" value="purB"/>
    <property type="match status" value="1"/>
</dbReference>
<organism evidence="16 17">
    <name type="scientific">Halopseudomonas phragmitis</name>
    <dbReference type="NCBI Taxonomy" id="1931241"/>
    <lineage>
        <taxon>Bacteria</taxon>
        <taxon>Pseudomonadati</taxon>
        <taxon>Pseudomonadota</taxon>
        <taxon>Gammaproteobacteria</taxon>
        <taxon>Pseudomonadales</taxon>
        <taxon>Pseudomonadaceae</taxon>
        <taxon>Halopseudomonas</taxon>
    </lineage>
</organism>
<evidence type="ECO:0000259" key="14">
    <source>
        <dbReference type="Pfam" id="PF00206"/>
    </source>
</evidence>
<dbReference type="InterPro" id="IPR047136">
    <property type="entry name" value="PurB_bact"/>
</dbReference>
<feature type="domain" description="Adenylosuccinate lyase PurB C-terminal" evidence="15">
    <location>
        <begin position="332"/>
        <end position="446"/>
    </location>
</feature>
<evidence type="ECO:0000256" key="4">
    <source>
        <dbReference type="ARBA" id="ARBA00012339"/>
    </source>
</evidence>
<keyword evidence="17" id="KW-1185">Reference proteome</keyword>
<evidence type="ECO:0000256" key="8">
    <source>
        <dbReference type="ARBA" id="ARBA00024477"/>
    </source>
</evidence>
<dbReference type="PROSITE" id="PS00163">
    <property type="entry name" value="FUMARATE_LYASES"/>
    <property type="match status" value="1"/>
</dbReference>
<comment type="function">
    <text evidence="9">Catalyzes two reactions in de novo purine nucleotide biosynthesis. Catalyzes the breakdown of 5-aminoimidazole- (N-succinylocarboxamide) ribotide (SAICAR or 2-[5-amino-1-(5-phospho-beta-D-ribosyl)imidazole-4-carboxamido]succinate) to 5-aminoimidazole-4-carboxamide ribotide (AICAR or 5-amino-1-(5-phospho-beta-D-ribosyl)imidazole-4-carboxamide) and fumarate, and of adenylosuccinate (ADS or N(6)-(1,2-dicarboxyethyl)-AMP) to adenosine monophosphate (AMP) and fumarate.</text>
</comment>
<dbReference type="GO" id="GO:0005829">
    <property type="term" value="C:cytosol"/>
    <property type="evidence" value="ECO:0007669"/>
    <property type="project" value="TreeGrafter"/>
</dbReference>
<dbReference type="Gene3D" id="1.10.275.10">
    <property type="entry name" value="Fumarase/aspartase (N-terminal domain)"/>
    <property type="match status" value="1"/>
</dbReference>
<reference evidence="16 17" key="1">
    <citation type="submission" date="2017-03" db="EMBL/GenBank/DDBJ databases">
        <title>Complete genome sequence of the novel DNRA strain Pseudomonas sp. S-6-2 isolated from Chinese polluted river sediment. Journal of Biotechnology.</title>
        <authorList>
            <person name="Li J."/>
            <person name="Xiang F."/>
            <person name="Wang L."/>
            <person name="Xi L."/>
            <person name="Liu J."/>
        </authorList>
    </citation>
    <scope>NUCLEOTIDE SEQUENCE [LARGE SCALE GENOMIC DNA]</scope>
    <source>
        <strain evidence="16 17">S-6-2</strain>
    </source>
</reference>
<dbReference type="GO" id="GO:0006189">
    <property type="term" value="P:'de novo' IMP biosynthetic process"/>
    <property type="evidence" value="ECO:0007669"/>
    <property type="project" value="UniProtKB-UniPathway"/>
</dbReference>
<dbReference type="InterPro" id="IPR020557">
    <property type="entry name" value="Fumarate_lyase_CS"/>
</dbReference>
<keyword evidence="7 13" id="KW-0456">Lyase</keyword>
<dbReference type="GO" id="GO:0044208">
    <property type="term" value="P:'de novo' AMP biosynthetic process"/>
    <property type="evidence" value="ECO:0007669"/>
    <property type="project" value="UniProtKB-UniPathway"/>
</dbReference>
<evidence type="ECO:0000256" key="3">
    <source>
        <dbReference type="ARBA" id="ARBA00008273"/>
    </source>
</evidence>
<dbReference type="PRINTS" id="PR00149">
    <property type="entry name" value="FUMRATELYASE"/>
</dbReference>
<dbReference type="InterPro" id="IPR004769">
    <property type="entry name" value="Pur_lyase"/>
</dbReference>
<comment type="pathway">
    <text evidence="2 13">Purine metabolism; AMP biosynthesis via de novo pathway; AMP from IMP: step 2/2.</text>
</comment>
<evidence type="ECO:0000256" key="6">
    <source>
        <dbReference type="ARBA" id="ARBA00022755"/>
    </source>
</evidence>
<evidence type="ECO:0000256" key="9">
    <source>
        <dbReference type="ARBA" id="ARBA00025012"/>
    </source>
</evidence>
<evidence type="ECO:0000259" key="15">
    <source>
        <dbReference type="Pfam" id="PF08328"/>
    </source>
</evidence>
<dbReference type="EC" id="4.3.2.2" evidence="4 12"/>
<dbReference type="PANTHER" id="PTHR43411">
    <property type="entry name" value="ADENYLOSUCCINATE LYASE"/>
    <property type="match status" value="1"/>
</dbReference>
<evidence type="ECO:0000256" key="12">
    <source>
        <dbReference type="NCBIfam" id="TIGR00928"/>
    </source>
</evidence>
<dbReference type="Proteomes" id="UP000243488">
    <property type="component" value="Chromosome"/>
</dbReference>
<dbReference type="UniPathway" id="UPA00074">
    <property type="reaction ID" value="UER00132"/>
</dbReference>
<name>A0A1V0B7C0_9GAMM</name>
<keyword evidence="6 13" id="KW-0658">Purine biosynthesis</keyword>
<dbReference type="InterPro" id="IPR024083">
    <property type="entry name" value="Fumarase/histidase_N"/>
</dbReference>
<protein>
    <recommendedName>
        <fullName evidence="5 12">Adenylosuccinate lyase</fullName>
        <shortName evidence="13">ASL</shortName>
        <ecNumber evidence="4 12">4.3.2.2</ecNumber>
    </recommendedName>
    <alternativeName>
        <fullName evidence="10 13">Adenylosuccinase</fullName>
    </alternativeName>
</protein>
<dbReference type="InterPro" id="IPR000362">
    <property type="entry name" value="Fumarate_lyase_fam"/>
</dbReference>
<dbReference type="STRING" id="1931241.BVH74_14065"/>
<dbReference type="PANTHER" id="PTHR43411:SF1">
    <property type="entry name" value="ADENYLOSUCCINATE LYASE"/>
    <property type="match status" value="1"/>
</dbReference>
<evidence type="ECO:0000256" key="10">
    <source>
        <dbReference type="ARBA" id="ARBA00030717"/>
    </source>
</evidence>
<dbReference type="InterPro" id="IPR022761">
    <property type="entry name" value="Fumarate_lyase_N"/>
</dbReference>
<evidence type="ECO:0000256" key="2">
    <source>
        <dbReference type="ARBA" id="ARBA00004734"/>
    </source>
</evidence>
<dbReference type="SUPFAM" id="SSF48557">
    <property type="entry name" value="L-aspartase-like"/>
    <property type="match status" value="1"/>
</dbReference>
<dbReference type="InterPro" id="IPR013539">
    <property type="entry name" value="PurB_C"/>
</dbReference>
<dbReference type="NCBIfam" id="NF006764">
    <property type="entry name" value="PRK09285.1"/>
    <property type="match status" value="1"/>
</dbReference>
<evidence type="ECO:0000256" key="7">
    <source>
        <dbReference type="ARBA" id="ARBA00023239"/>
    </source>
</evidence>
<evidence type="ECO:0000256" key="11">
    <source>
        <dbReference type="ARBA" id="ARBA00049115"/>
    </source>
</evidence>
<dbReference type="Gene3D" id="1.20.200.10">
    <property type="entry name" value="Fumarase/aspartase (Central domain)"/>
    <property type="match status" value="1"/>
</dbReference>
<sequence length="456" mass="50866">MQLSSLTAVSPVDGRYGSKTSSLRSIFSEYGLIRFRVEVEVRWLQCLAAHPGIPEIGPFSAQANALLDGLVSDFKLEYAERIKEIERTTNHDVKAVEYLLKEQVAVLPELQQVNEFIHFACTSEDINNLSHALMLRAGRDEVVLPLMRRIAGEIRTLAHEHAKVPMLSRTHGQPASPTTMGKELANVVYRLERQIAQIEQIPLLGKINGAVGNYNAHLSAYPQVDWEANARQFIETTLGLDFNPYTTQIEPHDYIAELFDAVARFNTILIDFDRDIWGYISLGYFKQKTVAGEIGSSTMPHKVNPIDFENSEGNLGIANAIMQHLASKLPISRWQRDLTDSTVLRNLGVGFAHSVIAYESTLKGISKLEINAQRLSEDLNNCWEVLAEPIQTVMRRYAVPNAYEKLKELTRGKGITPDALLAFVDGLEIPEQAKTELKALTPASYLGNAIDQAGRV</sequence>
<comment type="pathway">
    <text evidence="1 13">Purine metabolism; IMP biosynthesis via de novo pathway; 5-amino-1-(5-phospho-D-ribosyl)imidazole-4-carboxamide from 5-amino-1-(5-phospho-D-ribosyl)imidazole-4-carboxylate: step 2/2.</text>
</comment>
<dbReference type="Pfam" id="PF00206">
    <property type="entry name" value="Lyase_1"/>
    <property type="match status" value="1"/>
</dbReference>
<dbReference type="Pfam" id="PF08328">
    <property type="entry name" value="ASL_C"/>
    <property type="match status" value="1"/>
</dbReference>
<comment type="catalytic activity">
    <reaction evidence="11">
        <text>N(6)-(1,2-dicarboxyethyl)-AMP = fumarate + AMP</text>
        <dbReference type="Rhea" id="RHEA:16853"/>
        <dbReference type="ChEBI" id="CHEBI:29806"/>
        <dbReference type="ChEBI" id="CHEBI:57567"/>
        <dbReference type="ChEBI" id="CHEBI:456215"/>
        <dbReference type="EC" id="4.3.2.2"/>
    </reaction>
    <physiologicalReaction direction="left-to-right" evidence="11">
        <dbReference type="Rhea" id="RHEA:16854"/>
    </physiologicalReaction>
</comment>
<evidence type="ECO:0000256" key="5">
    <source>
        <dbReference type="ARBA" id="ARBA00017058"/>
    </source>
</evidence>
<dbReference type="FunFam" id="1.20.200.10:FF:000004">
    <property type="entry name" value="Adenylosuccinate lyase"/>
    <property type="match status" value="1"/>
</dbReference>
<dbReference type="GO" id="GO:0004018">
    <property type="term" value="F:N6-(1,2-dicarboxyethyl)AMP AMP-lyase (fumarate-forming) activity"/>
    <property type="evidence" value="ECO:0007669"/>
    <property type="project" value="UniProtKB-UniRule"/>
</dbReference>
<evidence type="ECO:0000256" key="1">
    <source>
        <dbReference type="ARBA" id="ARBA00004706"/>
    </source>
</evidence>
<evidence type="ECO:0000313" key="16">
    <source>
        <dbReference type="EMBL" id="AQZ95807.1"/>
    </source>
</evidence>
<dbReference type="AlphaFoldDB" id="A0A1V0B7C0"/>
<evidence type="ECO:0000313" key="17">
    <source>
        <dbReference type="Proteomes" id="UP000243488"/>
    </source>
</evidence>
<feature type="domain" description="Fumarate lyase N-terminal" evidence="14">
    <location>
        <begin position="14"/>
        <end position="313"/>
    </location>
</feature>
<dbReference type="UniPathway" id="UPA00075">
    <property type="reaction ID" value="UER00336"/>
</dbReference>
<dbReference type="CDD" id="cd01598">
    <property type="entry name" value="PurB"/>
    <property type="match status" value="1"/>
</dbReference>
<dbReference type="InterPro" id="IPR008948">
    <property type="entry name" value="L-Aspartase-like"/>
</dbReference>
<dbReference type="FunFam" id="1.10.275.10:FF:000003">
    <property type="entry name" value="Adenylosuccinate lyase"/>
    <property type="match status" value="1"/>
</dbReference>
<dbReference type="KEGG" id="ppha:BVH74_14065"/>
<dbReference type="RefSeq" id="WP_080050701.1">
    <property type="nucleotide sequence ID" value="NZ_CP020100.1"/>
</dbReference>
<dbReference type="Gene3D" id="1.10.40.30">
    <property type="entry name" value="Fumarase/aspartase (C-terminal domain)"/>
    <property type="match status" value="1"/>
</dbReference>
<dbReference type="GO" id="GO:0070626">
    <property type="term" value="F:(S)-2-(5-amino-1-(5-phospho-D-ribosyl)imidazole-4-carboxamido) succinate lyase (fumarate-forming) activity"/>
    <property type="evidence" value="ECO:0007669"/>
    <property type="project" value="RHEA"/>
</dbReference>
<proteinExistence type="inferred from homology"/>
<gene>
    <name evidence="16" type="ORF">BVH74_14065</name>
</gene>